<evidence type="ECO:0000256" key="1">
    <source>
        <dbReference type="ARBA" id="ARBA00001966"/>
    </source>
</evidence>
<keyword evidence="3" id="KW-0949">S-adenosyl-L-methionine</keyword>
<evidence type="ECO:0000256" key="4">
    <source>
        <dbReference type="ARBA" id="ARBA00022723"/>
    </source>
</evidence>
<evidence type="ECO:0000256" key="2">
    <source>
        <dbReference type="ARBA" id="ARBA00022485"/>
    </source>
</evidence>
<keyword evidence="6" id="KW-0411">Iron-sulfur</keyword>
<evidence type="ECO:0000313" key="8">
    <source>
        <dbReference type="EMBL" id="HII70817.1"/>
    </source>
</evidence>
<feature type="domain" description="Radical SAM core" evidence="7">
    <location>
        <begin position="50"/>
        <end position="302"/>
    </location>
</feature>
<dbReference type="GO" id="GO:0003824">
    <property type="term" value="F:catalytic activity"/>
    <property type="evidence" value="ECO:0007669"/>
    <property type="project" value="InterPro"/>
</dbReference>
<dbReference type="InterPro" id="IPR007197">
    <property type="entry name" value="rSAM"/>
</dbReference>
<dbReference type="GO" id="GO:0046872">
    <property type="term" value="F:metal ion binding"/>
    <property type="evidence" value="ECO:0007669"/>
    <property type="project" value="UniProtKB-KW"/>
</dbReference>
<dbReference type="CDD" id="cd01335">
    <property type="entry name" value="Radical_SAM"/>
    <property type="match status" value="1"/>
</dbReference>
<dbReference type="InterPro" id="IPR058240">
    <property type="entry name" value="rSAM_sf"/>
</dbReference>
<dbReference type="SUPFAM" id="SSF102114">
    <property type="entry name" value="Radical SAM enzymes"/>
    <property type="match status" value="1"/>
</dbReference>
<dbReference type="PANTHER" id="PTHR11135">
    <property type="entry name" value="HISTONE ACETYLTRANSFERASE-RELATED"/>
    <property type="match status" value="1"/>
</dbReference>
<sequence length="369" mass="42647">MKSDLRDLETLQREVEPATDGALPRYVDERIVRELYEDGEKFAAFGAYYRREKGCKVMKAAVDAGFVCPNKDGRISREGCLFCPKMGRTIITPNVDPRKKLEEQARKQMEVFRERYGAEKFLVYFYPATNTYAPPDVLEELYNRALEMEDVVGLSIGTRPDCLPDEVLDILEGYVKEGYDVWLEIGVQSYHHRTLRRTRRGHGLAEVIDAITRAKERGIRIVNHIIFGLPGETRDEMLETVRVLSVLGVEAVKLYPLVVLERTDLERMYYDRRYKPLSYREYIRLLADALERMAPTVLIQRLSKDRAPDEERIEPEWDLYRMRVISDVRKELARRESRQGELYKVGLSAEELVPLVKGATGAERSGVST</sequence>
<dbReference type="InterPro" id="IPR032432">
    <property type="entry name" value="Radical_SAM_C"/>
</dbReference>
<organism evidence="8 9">
    <name type="scientific">Methanopyrus kandleri</name>
    <dbReference type="NCBI Taxonomy" id="2320"/>
    <lineage>
        <taxon>Archaea</taxon>
        <taxon>Methanobacteriati</taxon>
        <taxon>Methanobacteriota</taxon>
        <taxon>Methanomada group</taxon>
        <taxon>Methanopyri</taxon>
        <taxon>Methanopyrales</taxon>
        <taxon>Methanopyraceae</taxon>
        <taxon>Methanopyrus</taxon>
    </lineage>
</organism>
<dbReference type="InterPro" id="IPR005911">
    <property type="entry name" value="YhcC-like"/>
</dbReference>
<dbReference type="SFLD" id="SFLDS00029">
    <property type="entry name" value="Radical_SAM"/>
    <property type="match status" value="1"/>
</dbReference>
<dbReference type="PROSITE" id="PS51918">
    <property type="entry name" value="RADICAL_SAM"/>
    <property type="match status" value="1"/>
</dbReference>
<comment type="cofactor">
    <cofactor evidence="1">
        <name>[4Fe-4S] cluster</name>
        <dbReference type="ChEBI" id="CHEBI:49883"/>
    </cofactor>
</comment>
<dbReference type="PANTHER" id="PTHR11135:SF1">
    <property type="entry name" value="PROTEIN YHCC"/>
    <property type="match status" value="1"/>
</dbReference>
<dbReference type="EMBL" id="DUJS01000004">
    <property type="protein sequence ID" value="HII70817.1"/>
    <property type="molecule type" value="Genomic_DNA"/>
</dbReference>
<dbReference type="Proteomes" id="UP000619545">
    <property type="component" value="Unassembled WGS sequence"/>
</dbReference>
<accession>A0A832T7L1</accession>
<proteinExistence type="predicted"/>
<keyword evidence="5" id="KW-0408">Iron</keyword>
<dbReference type="InterPro" id="IPR023404">
    <property type="entry name" value="rSAM_horseshoe"/>
</dbReference>
<evidence type="ECO:0000256" key="6">
    <source>
        <dbReference type="ARBA" id="ARBA00023014"/>
    </source>
</evidence>
<dbReference type="Pfam" id="PF04055">
    <property type="entry name" value="Radical_SAM"/>
    <property type="match status" value="1"/>
</dbReference>
<dbReference type="Pfam" id="PF16199">
    <property type="entry name" value="Radical_SAM_C"/>
    <property type="match status" value="1"/>
</dbReference>
<dbReference type="NCBIfam" id="TIGR01212">
    <property type="entry name" value="TIGR01212 family radical SAM protein"/>
    <property type="match status" value="1"/>
</dbReference>
<gene>
    <name evidence="8" type="ORF">HA336_06260</name>
</gene>
<dbReference type="GO" id="GO:0051539">
    <property type="term" value="F:4 iron, 4 sulfur cluster binding"/>
    <property type="evidence" value="ECO:0007669"/>
    <property type="project" value="UniProtKB-KW"/>
</dbReference>
<dbReference type="InterPro" id="IPR006638">
    <property type="entry name" value="Elp3/MiaA/NifB-like_rSAM"/>
</dbReference>
<keyword evidence="2" id="KW-0004">4Fe-4S</keyword>
<evidence type="ECO:0000256" key="5">
    <source>
        <dbReference type="ARBA" id="ARBA00023004"/>
    </source>
</evidence>
<evidence type="ECO:0000259" key="7">
    <source>
        <dbReference type="PROSITE" id="PS51918"/>
    </source>
</evidence>
<reference evidence="8" key="1">
    <citation type="journal article" date="2020" name="bioRxiv">
        <title>A rank-normalized archaeal taxonomy based on genome phylogeny resolves widespread incomplete and uneven classifications.</title>
        <authorList>
            <person name="Rinke C."/>
            <person name="Chuvochina M."/>
            <person name="Mussig A.J."/>
            <person name="Chaumeil P.-A."/>
            <person name="Waite D.W."/>
            <person name="Whitman W.B."/>
            <person name="Parks D.H."/>
            <person name="Hugenholtz P."/>
        </authorList>
    </citation>
    <scope>NUCLEOTIDE SEQUENCE</scope>
    <source>
        <strain evidence="8">UBA8853</strain>
    </source>
</reference>
<dbReference type="SMART" id="SM00729">
    <property type="entry name" value="Elp3"/>
    <property type="match status" value="1"/>
</dbReference>
<keyword evidence="4" id="KW-0479">Metal-binding</keyword>
<dbReference type="AlphaFoldDB" id="A0A832T7L1"/>
<comment type="caution">
    <text evidence="8">The sequence shown here is derived from an EMBL/GenBank/DDBJ whole genome shotgun (WGS) entry which is preliminary data.</text>
</comment>
<dbReference type="Gene3D" id="3.80.30.20">
    <property type="entry name" value="tm_1862 like domain"/>
    <property type="match status" value="1"/>
</dbReference>
<dbReference type="SFLD" id="SFLDG01086">
    <property type="entry name" value="elongater_protein-like"/>
    <property type="match status" value="1"/>
</dbReference>
<evidence type="ECO:0000256" key="3">
    <source>
        <dbReference type="ARBA" id="ARBA00022691"/>
    </source>
</evidence>
<dbReference type="InterPro" id="IPR039661">
    <property type="entry name" value="ELP3"/>
</dbReference>
<name>A0A832T7L1_9EURY</name>
<evidence type="ECO:0000313" key="9">
    <source>
        <dbReference type="Proteomes" id="UP000619545"/>
    </source>
</evidence>
<protein>
    <submittedName>
        <fullName evidence="8">TIGR01212 family radical SAM protein</fullName>
    </submittedName>
</protein>
<dbReference type="SFLD" id="SFLDG01091">
    <property type="entry name" value="uncharacterized_CHP01210-like"/>
    <property type="match status" value="1"/>
</dbReference>